<evidence type="ECO:0000313" key="6">
    <source>
        <dbReference type="EMBL" id="PWJ48457.1"/>
    </source>
</evidence>
<dbReference type="GO" id="GO:0030288">
    <property type="term" value="C:outer membrane-bounded periplasmic space"/>
    <property type="evidence" value="ECO:0007669"/>
    <property type="project" value="TreeGrafter"/>
</dbReference>
<reference evidence="6 7" key="1">
    <citation type="submission" date="2018-03" db="EMBL/GenBank/DDBJ databases">
        <title>Genomic Encyclopedia of Archaeal and Bacterial Type Strains, Phase II (KMG-II): from individual species to whole genera.</title>
        <authorList>
            <person name="Goeker M."/>
        </authorList>
    </citation>
    <scope>NUCLEOTIDE SEQUENCE [LARGE SCALE GENOMIC DNA]</scope>
    <source>
        <strain evidence="6 7">DSM 44889</strain>
    </source>
</reference>
<comment type="similarity">
    <text evidence="2">Belongs to the bacterial solute-binding protein 8 family.</text>
</comment>
<dbReference type="PANTHER" id="PTHR30532:SF25">
    <property type="entry name" value="IRON(III) DICITRATE-BINDING PERIPLASMIC PROTEIN"/>
    <property type="match status" value="1"/>
</dbReference>
<name>A0A316AF86_9ACTN</name>
<evidence type="ECO:0000256" key="2">
    <source>
        <dbReference type="ARBA" id="ARBA00008814"/>
    </source>
</evidence>
<keyword evidence="3" id="KW-0813">Transport</keyword>
<dbReference type="OrthoDB" id="9793175at2"/>
<dbReference type="Proteomes" id="UP000245469">
    <property type="component" value="Unassembled WGS sequence"/>
</dbReference>
<dbReference type="PROSITE" id="PS50983">
    <property type="entry name" value="FE_B12_PBP"/>
    <property type="match status" value="1"/>
</dbReference>
<protein>
    <submittedName>
        <fullName evidence="6">Iron complex transport system substrate-binding protein</fullName>
    </submittedName>
</protein>
<evidence type="ECO:0000259" key="5">
    <source>
        <dbReference type="PROSITE" id="PS50983"/>
    </source>
</evidence>
<dbReference type="Pfam" id="PF01497">
    <property type="entry name" value="Peripla_BP_2"/>
    <property type="match status" value="1"/>
</dbReference>
<evidence type="ECO:0000256" key="3">
    <source>
        <dbReference type="ARBA" id="ARBA00022448"/>
    </source>
</evidence>
<dbReference type="CDD" id="cd01146">
    <property type="entry name" value="FhuD"/>
    <property type="match status" value="1"/>
</dbReference>
<dbReference type="PANTHER" id="PTHR30532">
    <property type="entry name" value="IRON III DICITRATE-BINDING PERIPLASMIC PROTEIN"/>
    <property type="match status" value="1"/>
</dbReference>
<dbReference type="PROSITE" id="PS51257">
    <property type="entry name" value="PROKAR_LIPOPROTEIN"/>
    <property type="match status" value="1"/>
</dbReference>
<feature type="domain" description="Fe/B12 periplasmic-binding" evidence="5">
    <location>
        <begin position="110"/>
        <end position="370"/>
    </location>
</feature>
<dbReference type="InterPro" id="IPR002491">
    <property type="entry name" value="ABC_transptr_periplasmic_BD"/>
</dbReference>
<sequence>MRPQPPRLPSADPARPLLLTGVSVLLVGLLAACGGGALSGSQAGASAAAASGGASASSSALPNAEAGAAGPHVVSRTMAEGMGSTQADGVFPRTVAHYLGSTEVPAAPQRIAVVSTGQLDALLTLGHVPVAATVAESNALVPEYLAQAFPQDATALGAMTSIGTRTEPDVEAIAQAKPDLILINSTRGKDYYAALSAIAPTVVTLGNGVNWKSDFLLLADALGQKGDAQKILDGLHTDAAAYAAKLPAGTPAPTVSFLQSTGDRTRIMGLPSFTGGVAEDLGLGRPESQRFDETSKDISAEQLDLADADWIFYAAAGDGVQLITGSTLWPGLNAVKAGHAVEVPLEPFYLNAGPTAARLVQDTVTKSVTP</sequence>
<dbReference type="SUPFAM" id="SSF53807">
    <property type="entry name" value="Helical backbone' metal receptor"/>
    <property type="match status" value="1"/>
</dbReference>
<comment type="subcellular location">
    <subcellularLocation>
        <location evidence="1">Cell envelope</location>
    </subcellularLocation>
</comment>
<keyword evidence="7" id="KW-1185">Reference proteome</keyword>
<accession>A0A316AF86</accession>
<comment type="caution">
    <text evidence="6">The sequence shown here is derived from an EMBL/GenBank/DDBJ whole genome shotgun (WGS) entry which is preliminary data.</text>
</comment>
<evidence type="ECO:0000256" key="1">
    <source>
        <dbReference type="ARBA" id="ARBA00004196"/>
    </source>
</evidence>
<dbReference type="GO" id="GO:1901678">
    <property type="term" value="P:iron coordination entity transport"/>
    <property type="evidence" value="ECO:0007669"/>
    <property type="project" value="UniProtKB-ARBA"/>
</dbReference>
<dbReference type="EMBL" id="QGDQ01000030">
    <property type="protein sequence ID" value="PWJ48457.1"/>
    <property type="molecule type" value="Genomic_DNA"/>
</dbReference>
<dbReference type="InterPro" id="IPR051313">
    <property type="entry name" value="Bact_iron-sidero_bind"/>
</dbReference>
<proteinExistence type="inferred from homology"/>
<organism evidence="6 7">
    <name type="scientific">Quadrisphaera granulorum</name>
    <dbReference type="NCBI Taxonomy" id="317664"/>
    <lineage>
        <taxon>Bacteria</taxon>
        <taxon>Bacillati</taxon>
        <taxon>Actinomycetota</taxon>
        <taxon>Actinomycetes</taxon>
        <taxon>Kineosporiales</taxon>
        <taxon>Kineosporiaceae</taxon>
        <taxon>Quadrisphaera</taxon>
    </lineage>
</organism>
<keyword evidence="4" id="KW-0732">Signal</keyword>
<evidence type="ECO:0000313" key="7">
    <source>
        <dbReference type="Proteomes" id="UP000245469"/>
    </source>
</evidence>
<gene>
    <name evidence="6" type="ORF">BXY45_13021</name>
</gene>
<evidence type="ECO:0000256" key="4">
    <source>
        <dbReference type="ARBA" id="ARBA00022729"/>
    </source>
</evidence>
<dbReference type="Gene3D" id="3.40.50.1980">
    <property type="entry name" value="Nitrogenase molybdenum iron protein domain"/>
    <property type="match status" value="2"/>
</dbReference>
<dbReference type="AlphaFoldDB" id="A0A316AF86"/>